<gene>
    <name evidence="1" type="ORF">CI1B_05490</name>
</gene>
<accession>A0A508SW90</accession>
<protein>
    <submittedName>
        <fullName evidence="1">Uncharacterized protein</fullName>
    </submittedName>
</protein>
<organism evidence="1 2">
    <name type="scientific">Bradyrhizobium ivorense</name>
    <dbReference type="NCBI Taxonomy" id="2511166"/>
    <lineage>
        <taxon>Bacteria</taxon>
        <taxon>Pseudomonadati</taxon>
        <taxon>Pseudomonadota</taxon>
        <taxon>Alphaproteobacteria</taxon>
        <taxon>Hyphomicrobiales</taxon>
        <taxon>Nitrobacteraceae</taxon>
        <taxon>Bradyrhizobium</taxon>
    </lineage>
</organism>
<dbReference type="EMBL" id="CAADFC020000004">
    <property type="protein sequence ID" value="VIO65447.1"/>
    <property type="molecule type" value="Genomic_DNA"/>
</dbReference>
<proteinExistence type="predicted"/>
<reference evidence="1" key="1">
    <citation type="submission" date="2019-02" db="EMBL/GenBank/DDBJ databases">
        <authorList>
            <person name="Pothier F.J."/>
        </authorList>
    </citation>
    <scope>NUCLEOTIDE SEQUENCE</scope>
    <source>
        <strain evidence="1">CI-1B</strain>
    </source>
</reference>
<keyword evidence="2" id="KW-1185">Reference proteome</keyword>
<comment type="caution">
    <text evidence="1">The sequence shown here is derived from an EMBL/GenBank/DDBJ whole genome shotgun (WGS) entry which is preliminary data.</text>
</comment>
<dbReference type="Proteomes" id="UP000328092">
    <property type="component" value="Unassembled WGS sequence"/>
</dbReference>
<evidence type="ECO:0000313" key="2">
    <source>
        <dbReference type="Proteomes" id="UP000328092"/>
    </source>
</evidence>
<name>A0A508SW90_9BRAD</name>
<evidence type="ECO:0000313" key="1">
    <source>
        <dbReference type="EMBL" id="VIO65447.1"/>
    </source>
</evidence>
<dbReference type="RefSeq" id="WP_139857290.1">
    <property type="nucleotide sequence ID" value="NZ_CAADFC020000004.1"/>
</dbReference>
<dbReference type="AlphaFoldDB" id="A0A508SW90"/>
<sequence>MRPFRAVPAAPHHTRIPSALTSFVDEVYATLSRLFAYAAALALFGGLGVHLWRQLPDVTAMAPVPAAAAHWSPAARAAPAFAISRLDPRDKTETYEVLRHPLGGRKDIFRWAEAEGAPAAELEIYRPGEESMGPAVTEIAGRLDPSGVRELEAAGIIDSKFGSVTLLRPARRDGDRACLGFLKQIDAPDLRISGWTCQGASLPAQRAAIGCMLNRLTLLTSGSDPRLAELFAHAELKRTGCAAAGPPTLSSDWVLGSENPRLRGGL</sequence>
<dbReference type="OrthoDB" id="8452157at2"/>